<evidence type="ECO:0000313" key="3">
    <source>
        <dbReference type="Proteomes" id="UP000823872"/>
    </source>
</evidence>
<feature type="region of interest" description="Disordered" evidence="1">
    <location>
        <begin position="1"/>
        <end position="65"/>
    </location>
</feature>
<feature type="compositionally biased region" description="Basic residues" evidence="1">
    <location>
        <begin position="156"/>
        <end position="168"/>
    </location>
</feature>
<feature type="region of interest" description="Disordered" evidence="1">
    <location>
        <begin position="153"/>
        <end position="233"/>
    </location>
</feature>
<feature type="compositionally biased region" description="Low complexity" evidence="1">
    <location>
        <begin position="174"/>
        <end position="190"/>
    </location>
</feature>
<reference evidence="2" key="3">
    <citation type="submission" date="2025-09" db="UniProtKB">
        <authorList>
            <consortium name="Ensembl"/>
        </authorList>
    </citation>
    <scope>IDENTIFICATION</scope>
    <source>
        <strain evidence="2">breed Abyssinian</strain>
    </source>
</reference>
<proteinExistence type="predicted"/>
<reference evidence="2" key="2">
    <citation type="submission" date="2025-08" db="UniProtKB">
        <authorList>
            <consortium name="Ensembl"/>
        </authorList>
    </citation>
    <scope>IDENTIFICATION</scope>
    <source>
        <strain evidence="2">breed Abyssinian</strain>
    </source>
</reference>
<dbReference type="Ensembl" id="ENSFCTT00005042997.1">
    <property type="protein sequence ID" value="ENSFCTP00005030587.1"/>
    <property type="gene ID" value="ENSFCTG00005015093.1"/>
</dbReference>
<feature type="compositionally biased region" description="Low complexity" evidence="1">
    <location>
        <begin position="212"/>
        <end position="233"/>
    </location>
</feature>
<dbReference type="Proteomes" id="UP000823872">
    <property type="component" value="Chromosome B2"/>
</dbReference>
<reference evidence="2 3" key="1">
    <citation type="submission" date="2021-02" db="EMBL/GenBank/DDBJ databases">
        <title>Safari Cat Assemblies.</title>
        <authorList>
            <person name="Bredemeyer K.R."/>
            <person name="Murphy W.J."/>
        </authorList>
    </citation>
    <scope>NUCLEOTIDE SEQUENCE [LARGE SCALE GENOMIC DNA]</scope>
</reference>
<evidence type="ECO:0000313" key="2">
    <source>
        <dbReference type="Ensembl" id="ENSFCTP00005030587.1"/>
    </source>
</evidence>
<protein>
    <submittedName>
        <fullName evidence="2">Uncharacterized protein</fullName>
    </submittedName>
</protein>
<organism evidence="2 3">
    <name type="scientific">Felis catus</name>
    <name type="common">Cat</name>
    <name type="synonym">Felis silvestris catus</name>
    <dbReference type="NCBI Taxonomy" id="9685"/>
    <lineage>
        <taxon>Eukaryota</taxon>
        <taxon>Metazoa</taxon>
        <taxon>Chordata</taxon>
        <taxon>Craniata</taxon>
        <taxon>Vertebrata</taxon>
        <taxon>Euteleostomi</taxon>
        <taxon>Mammalia</taxon>
        <taxon>Eutheria</taxon>
        <taxon>Laurasiatheria</taxon>
        <taxon>Carnivora</taxon>
        <taxon>Feliformia</taxon>
        <taxon>Felidae</taxon>
        <taxon>Felinae</taxon>
        <taxon>Felis</taxon>
    </lineage>
</organism>
<accession>A0ABI7Y736</accession>
<keyword evidence="3" id="KW-1185">Reference proteome</keyword>
<dbReference type="GeneTree" id="ENSGT00990000213706"/>
<name>A0ABI7Y736_FELCA</name>
<sequence>VRIGARCLRRPGLRKGAGTHPTHARTSGPGRSARRPEAPLPKASEPAVSPAAAQPGRSPHSEATRACACGLAEQPPASSPLQRYLLRSREATLRQSNRKQNSGYWRQISRPTSSRSRCFSFSPIVRTQGTISVCVAEAVLQVEAEVEATPINLPRLRPRRPGGHPHSRRPADRPPAAIAQSPAQGPAARARPPPPPPVTAGQGDCRTTCPRSSPLGGPARPAAPPSRAGSHAGLPRRARLHWLLASFGNRGVKLQHPVTFACIAEE</sequence>
<evidence type="ECO:0000256" key="1">
    <source>
        <dbReference type="SAM" id="MobiDB-lite"/>
    </source>
</evidence>